<keyword evidence="2" id="KW-1185">Reference proteome</keyword>
<dbReference type="InterPro" id="IPR024997">
    <property type="entry name" value="DUF3892"/>
</dbReference>
<evidence type="ECO:0008006" key="3">
    <source>
        <dbReference type="Google" id="ProtNLM"/>
    </source>
</evidence>
<organism evidence="1 2">
    <name type="scientific">Rurimicrobium arvi</name>
    <dbReference type="NCBI Taxonomy" id="2049916"/>
    <lineage>
        <taxon>Bacteria</taxon>
        <taxon>Pseudomonadati</taxon>
        <taxon>Bacteroidota</taxon>
        <taxon>Chitinophagia</taxon>
        <taxon>Chitinophagales</taxon>
        <taxon>Chitinophagaceae</taxon>
        <taxon>Rurimicrobium</taxon>
    </lineage>
</organism>
<evidence type="ECO:0000313" key="2">
    <source>
        <dbReference type="Proteomes" id="UP001501410"/>
    </source>
</evidence>
<dbReference type="EMBL" id="BAABEZ010000022">
    <property type="protein sequence ID" value="GAA4456493.1"/>
    <property type="molecule type" value="Genomic_DNA"/>
</dbReference>
<reference evidence="2" key="1">
    <citation type="journal article" date="2019" name="Int. J. Syst. Evol. Microbiol.">
        <title>The Global Catalogue of Microorganisms (GCM) 10K type strain sequencing project: providing services to taxonomists for standard genome sequencing and annotation.</title>
        <authorList>
            <consortium name="The Broad Institute Genomics Platform"/>
            <consortium name="The Broad Institute Genome Sequencing Center for Infectious Disease"/>
            <person name="Wu L."/>
            <person name="Ma J."/>
        </authorList>
    </citation>
    <scope>NUCLEOTIDE SEQUENCE [LARGE SCALE GENOMIC DNA]</scope>
    <source>
        <strain evidence="2">JCM 31921</strain>
    </source>
</reference>
<proteinExistence type="predicted"/>
<gene>
    <name evidence="1" type="ORF">GCM10023092_21800</name>
</gene>
<evidence type="ECO:0000313" key="1">
    <source>
        <dbReference type="EMBL" id="GAA4456493.1"/>
    </source>
</evidence>
<comment type="caution">
    <text evidence="1">The sequence shown here is derived from an EMBL/GenBank/DDBJ whole genome shotgun (WGS) entry which is preliminary data.</text>
</comment>
<name>A0ABP8MYX1_9BACT</name>
<accession>A0ABP8MYX1</accession>
<dbReference type="Proteomes" id="UP001501410">
    <property type="component" value="Unassembled WGS sequence"/>
</dbReference>
<sequence length="107" mass="11913">MIKMAKTSDYYISGVWKDSSQVITHVMLHPVTDNNGFHRGEKTIESEVIKLIKQGNIIKTITWGYPGWNIGAKVGAVTISGREYLKTDANATVKDNLDNSISMTQIK</sequence>
<protein>
    <recommendedName>
        <fullName evidence="3">DUF3892 domain-containing protein</fullName>
    </recommendedName>
</protein>
<dbReference type="Pfam" id="PF13031">
    <property type="entry name" value="DUF3892"/>
    <property type="match status" value="1"/>
</dbReference>